<dbReference type="OrthoDB" id="4062651at2759"/>
<gene>
    <name evidence="1" type="ORF">AB205_0079200</name>
</gene>
<keyword evidence="2" id="KW-1185">Reference proteome</keyword>
<dbReference type="AlphaFoldDB" id="A0A2G9SBK5"/>
<organism evidence="1 2">
    <name type="scientific">Aquarana catesbeiana</name>
    <name type="common">American bullfrog</name>
    <name type="synonym">Rana catesbeiana</name>
    <dbReference type="NCBI Taxonomy" id="8400"/>
    <lineage>
        <taxon>Eukaryota</taxon>
        <taxon>Metazoa</taxon>
        <taxon>Chordata</taxon>
        <taxon>Craniata</taxon>
        <taxon>Vertebrata</taxon>
        <taxon>Euteleostomi</taxon>
        <taxon>Amphibia</taxon>
        <taxon>Batrachia</taxon>
        <taxon>Anura</taxon>
        <taxon>Neobatrachia</taxon>
        <taxon>Ranoidea</taxon>
        <taxon>Ranidae</taxon>
        <taxon>Aquarana</taxon>
    </lineage>
</organism>
<protein>
    <submittedName>
        <fullName evidence="1">Uncharacterized protein</fullName>
    </submittedName>
</protein>
<evidence type="ECO:0000313" key="1">
    <source>
        <dbReference type="EMBL" id="PIO37558.1"/>
    </source>
</evidence>
<evidence type="ECO:0000313" key="2">
    <source>
        <dbReference type="Proteomes" id="UP000228934"/>
    </source>
</evidence>
<dbReference type="EMBL" id="KV925786">
    <property type="protein sequence ID" value="PIO37558.1"/>
    <property type="molecule type" value="Genomic_DNA"/>
</dbReference>
<sequence>MCDRTLLLEIPTVCRLHHTFSIGFSDTQSLRACYKIFRQQNPLEFPINDRIFRQLCVTVCMQDKFEPTSVGKNPWILLSECPNKVRTKSCVRGITGMSYPNWPEESPVPIPRFDANKSVFSRYANDCVYSNWMIPPSTAKFMDKFDS</sequence>
<name>A0A2G9SBK5_AQUCT</name>
<dbReference type="Proteomes" id="UP000228934">
    <property type="component" value="Unassembled WGS sequence"/>
</dbReference>
<reference evidence="2" key="1">
    <citation type="journal article" date="2017" name="Nat. Commun.">
        <title>The North American bullfrog draft genome provides insight into hormonal regulation of long noncoding RNA.</title>
        <authorList>
            <person name="Hammond S.A."/>
            <person name="Warren R.L."/>
            <person name="Vandervalk B.P."/>
            <person name="Kucuk E."/>
            <person name="Khan H."/>
            <person name="Gibb E.A."/>
            <person name="Pandoh P."/>
            <person name="Kirk H."/>
            <person name="Zhao Y."/>
            <person name="Jones M."/>
            <person name="Mungall A.J."/>
            <person name="Coope R."/>
            <person name="Pleasance S."/>
            <person name="Moore R.A."/>
            <person name="Holt R.A."/>
            <person name="Round J.M."/>
            <person name="Ohora S."/>
            <person name="Walle B.V."/>
            <person name="Veldhoen N."/>
            <person name="Helbing C.C."/>
            <person name="Birol I."/>
        </authorList>
    </citation>
    <scope>NUCLEOTIDE SEQUENCE [LARGE SCALE GENOMIC DNA]</scope>
</reference>
<accession>A0A2G9SBK5</accession>
<proteinExistence type="predicted"/>